<feature type="domain" description="KfrA N-terminal DNA-binding" evidence="1">
    <location>
        <begin position="14"/>
        <end position="139"/>
    </location>
</feature>
<dbReference type="KEGG" id="sml:Smlt2400"/>
<accession>B2FRI6</accession>
<name>B2FRI6_STRMK</name>
<dbReference type="EMBL" id="AM743169">
    <property type="protein sequence ID" value="CAQ45888.1"/>
    <property type="molecule type" value="Genomic_DNA"/>
</dbReference>
<evidence type="ECO:0000259" key="1">
    <source>
        <dbReference type="Pfam" id="PF11740"/>
    </source>
</evidence>
<dbReference type="EnsemblBacteria" id="CAQ45888">
    <property type="protein sequence ID" value="CAQ45888"/>
    <property type="gene ID" value="Smlt2400"/>
</dbReference>
<reference evidence="2 3" key="1">
    <citation type="journal article" date="2008" name="Genome Biol.">
        <title>The complete genome, comparative and functional analysis of Stenotrophomonas maltophilia reveals an organism heavily shielded by drug resistance determinants.</title>
        <authorList>
            <person name="Crossman L.C."/>
            <person name="Gould V.C."/>
            <person name="Dow J.M."/>
            <person name="Vernikos G.S."/>
            <person name="Okazaki A."/>
            <person name="Sebaihia M."/>
            <person name="Saunders D."/>
            <person name="Arrowsmith C."/>
            <person name="Carver T."/>
            <person name="Peters N."/>
            <person name="Adlem E."/>
            <person name="Kerhornou A."/>
            <person name="Lord A."/>
            <person name="Murphy L."/>
            <person name="Seeger K."/>
            <person name="Squares R."/>
            <person name="Rutter S."/>
            <person name="Quail M.A."/>
            <person name="Rajandream M.A."/>
            <person name="Harris D."/>
            <person name="Churcher C."/>
            <person name="Bentley S.D."/>
            <person name="Parkhill J."/>
            <person name="Thomson N.R."/>
            <person name="Avison M.B."/>
        </authorList>
    </citation>
    <scope>NUCLEOTIDE SEQUENCE [LARGE SCALE GENOMIC DNA]</scope>
    <source>
        <strain evidence="2 3">K279a</strain>
    </source>
</reference>
<proteinExistence type="predicted"/>
<dbReference type="InterPro" id="IPR021104">
    <property type="entry name" value="KfrA_DNA-bd_N"/>
</dbReference>
<dbReference type="AlphaFoldDB" id="B2FRI6"/>
<dbReference type="Pfam" id="PF11740">
    <property type="entry name" value="KfrA_N"/>
    <property type="match status" value="1"/>
</dbReference>
<evidence type="ECO:0000313" key="3">
    <source>
        <dbReference type="Proteomes" id="UP000008840"/>
    </source>
</evidence>
<sequence>MRSYGVIVARPISNEDVYLAVEQLLRDGLPPTQANVRRALGGKGSGPTLSRGIDSWFREFGRAAMSLRASAGPASLMAKESACEVASCLEAMTAQLKTDPHQDIGELFRYVLERSGNLLEKLVARERELDQRAADLETLRASLWDMTPGTTQTTDP</sequence>
<dbReference type="Proteomes" id="UP000008840">
    <property type="component" value="Chromosome"/>
</dbReference>
<evidence type="ECO:0000313" key="2">
    <source>
        <dbReference type="EMBL" id="CAQ45888.1"/>
    </source>
</evidence>
<dbReference type="HOGENOM" id="CLU_1874300_0_0_6"/>
<gene>
    <name evidence="2" type="ordered locus">Smlt2400</name>
</gene>
<protein>
    <recommendedName>
        <fullName evidence="1">KfrA N-terminal DNA-binding domain-containing protein</fullName>
    </recommendedName>
</protein>
<organism evidence="2 3">
    <name type="scientific">Stenotrophomonas maltophilia (strain K279a)</name>
    <dbReference type="NCBI Taxonomy" id="522373"/>
    <lineage>
        <taxon>Bacteria</taxon>
        <taxon>Pseudomonadati</taxon>
        <taxon>Pseudomonadota</taxon>
        <taxon>Gammaproteobacteria</taxon>
        <taxon>Lysobacterales</taxon>
        <taxon>Lysobacteraceae</taxon>
        <taxon>Stenotrophomonas</taxon>
        <taxon>Stenotrophomonas maltophilia group</taxon>
    </lineage>
</organism>
<keyword evidence="3" id="KW-1185">Reference proteome</keyword>